<evidence type="ECO:0000259" key="1">
    <source>
        <dbReference type="Pfam" id="PF06985"/>
    </source>
</evidence>
<gene>
    <name evidence="2" type="ORF">BDA99DRAFT_534422</name>
</gene>
<comment type="caution">
    <text evidence="2">The sequence shown here is derived from an EMBL/GenBank/DDBJ whole genome shotgun (WGS) entry which is preliminary data.</text>
</comment>
<evidence type="ECO:0000313" key="3">
    <source>
        <dbReference type="Proteomes" id="UP001209540"/>
    </source>
</evidence>
<evidence type="ECO:0000313" key="2">
    <source>
        <dbReference type="EMBL" id="KAI9271952.1"/>
    </source>
</evidence>
<dbReference type="PANTHER" id="PTHR33112">
    <property type="entry name" value="DOMAIN PROTEIN, PUTATIVE-RELATED"/>
    <property type="match status" value="1"/>
</dbReference>
<protein>
    <recommendedName>
        <fullName evidence="1">Heterokaryon incompatibility domain-containing protein</fullName>
    </recommendedName>
</protein>
<proteinExistence type="predicted"/>
<feature type="domain" description="Heterokaryon incompatibility" evidence="1">
    <location>
        <begin position="152"/>
        <end position="258"/>
    </location>
</feature>
<dbReference type="InterPro" id="IPR010730">
    <property type="entry name" value="HET"/>
</dbReference>
<dbReference type="AlphaFoldDB" id="A0AAD5K7F2"/>
<reference evidence="2" key="1">
    <citation type="journal article" date="2022" name="IScience">
        <title>Evolution of zygomycete secretomes and the origins of terrestrial fungal ecologies.</title>
        <authorList>
            <person name="Chang Y."/>
            <person name="Wang Y."/>
            <person name="Mondo S."/>
            <person name="Ahrendt S."/>
            <person name="Andreopoulos W."/>
            <person name="Barry K."/>
            <person name="Beard J."/>
            <person name="Benny G.L."/>
            <person name="Blankenship S."/>
            <person name="Bonito G."/>
            <person name="Cuomo C."/>
            <person name="Desiro A."/>
            <person name="Gervers K.A."/>
            <person name="Hundley H."/>
            <person name="Kuo A."/>
            <person name="LaButti K."/>
            <person name="Lang B.F."/>
            <person name="Lipzen A."/>
            <person name="O'Donnell K."/>
            <person name="Pangilinan J."/>
            <person name="Reynolds N."/>
            <person name="Sandor L."/>
            <person name="Smith M.E."/>
            <person name="Tsang A."/>
            <person name="Grigoriev I.V."/>
            <person name="Stajich J.E."/>
            <person name="Spatafora J.W."/>
        </authorList>
    </citation>
    <scope>NUCLEOTIDE SEQUENCE</scope>
    <source>
        <strain evidence="2">RSA 2281</strain>
    </source>
</reference>
<keyword evidence="3" id="KW-1185">Reference proteome</keyword>
<accession>A0AAD5K7F2</accession>
<organism evidence="2 3">
    <name type="scientific">Phascolomyces articulosus</name>
    <dbReference type="NCBI Taxonomy" id="60185"/>
    <lineage>
        <taxon>Eukaryota</taxon>
        <taxon>Fungi</taxon>
        <taxon>Fungi incertae sedis</taxon>
        <taxon>Mucoromycota</taxon>
        <taxon>Mucoromycotina</taxon>
        <taxon>Mucoromycetes</taxon>
        <taxon>Mucorales</taxon>
        <taxon>Lichtheimiaceae</taxon>
        <taxon>Phascolomyces</taxon>
    </lineage>
</organism>
<dbReference type="EMBL" id="JAIXMP010000006">
    <property type="protein sequence ID" value="KAI9271952.1"/>
    <property type="molecule type" value="Genomic_DNA"/>
</dbReference>
<dbReference type="Proteomes" id="UP001209540">
    <property type="component" value="Unassembled WGS sequence"/>
</dbReference>
<reference evidence="2" key="2">
    <citation type="submission" date="2023-02" db="EMBL/GenBank/DDBJ databases">
        <authorList>
            <consortium name="DOE Joint Genome Institute"/>
            <person name="Mondo S.J."/>
            <person name="Chang Y."/>
            <person name="Wang Y."/>
            <person name="Ahrendt S."/>
            <person name="Andreopoulos W."/>
            <person name="Barry K."/>
            <person name="Beard J."/>
            <person name="Benny G.L."/>
            <person name="Blankenship S."/>
            <person name="Bonito G."/>
            <person name="Cuomo C."/>
            <person name="Desiro A."/>
            <person name="Gervers K.A."/>
            <person name="Hundley H."/>
            <person name="Kuo A."/>
            <person name="LaButti K."/>
            <person name="Lang B.F."/>
            <person name="Lipzen A."/>
            <person name="O'Donnell K."/>
            <person name="Pangilinan J."/>
            <person name="Reynolds N."/>
            <person name="Sandor L."/>
            <person name="Smith M.W."/>
            <person name="Tsang A."/>
            <person name="Grigoriev I.V."/>
            <person name="Stajich J.E."/>
            <person name="Spatafora J.W."/>
        </authorList>
    </citation>
    <scope>NUCLEOTIDE SEQUENCE</scope>
    <source>
        <strain evidence="2">RSA 2281</strain>
    </source>
</reference>
<sequence>MTKRDGDRRSLSLDDYYYFYTLIREKVCSIQKFHGSFSPATPILAHFQIGAHFQNHGSFSFSVAKFNFQRCTNVVKHPYTTASIFVYDNNMYITYETTHSNWDEKRKNHGKYFYQPPIQVPDVLPKTKFMPSKLLCISSMEVVKGFKVNQGYCALSYSWNQSGLIVEDYQGTGKAERFDNGEHCIFRRKQDAGPYGDDAVKEFVQFEEIIRQICIDSNIKYIWYDQKCINQNDTKEKQEEISQMHEVYSNAYCTIALIPEFYAENYRHLYNNAVLKLHQTEIFGRLWTLEEAIKSRRMLIVGRNVKMWANELNLINNFSITECRSALVINRIQRCYYNTYIVLFQS</sequence>
<dbReference type="Pfam" id="PF06985">
    <property type="entry name" value="HET"/>
    <property type="match status" value="1"/>
</dbReference>
<dbReference type="PANTHER" id="PTHR33112:SF16">
    <property type="entry name" value="HETEROKARYON INCOMPATIBILITY DOMAIN-CONTAINING PROTEIN"/>
    <property type="match status" value="1"/>
</dbReference>
<name>A0AAD5K7F2_9FUNG</name>